<evidence type="ECO:0000313" key="2">
    <source>
        <dbReference type="Proteomes" id="UP001497516"/>
    </source>
</evidence>
<keyword evidence="2" id="KW-1185">Reference proteome</keyword>
<accession>A0AAV2FJM3</accession>
<evidence type="ECO:0000313" key="1">
    <source>
        <dbReference type="EMBL" id="CAL1398152.1"/>
    </source>
</evidence>
<gene>
    <name evidence="1" type="ORF">LTRI10_LOCUS38401</name>
</gene>
<name>A0AAV2FJM3_9ROSI</name>
<protein>
    <submittedName>
        <fullName evidence="1">Uncharacterized protein</fullName>
    </submittedName>
</protein>
<dbReference type="Proteomes" id="UP001497516">
    <property type="component" value="Chromosome 6"/>
</dbReference>
<dbReference type="EMBL" id="OZ034819">
    <property type="protein sequence ID" value="CAL1398152.1"/>
    <property type="molecule type" value="Genomic_DNA"/>
</dbReference>
<dbReference type="AlphaFoldDB" id="A0AAV2FJM3"/>
<proteinExistence type="predicted"/>
<reference evidence="1 2" key="1">
    <citation type="submission" date="2024-04" db="EMBL/GenBank/DDBJ databases">
        <authorList>
            <person name="Fracassetti M."/>
        </authorList>
    </citation>
    <scope>NUCLEOTIDE SEQUENCE [LARGE SCALE GENOMIC DNA]</scope>
</reference>
<sequence>MIIILQNTTQIPGWVHKFSHTVGIDETVLREPVCGSIPFSVCVNNVDQPILSHTPPYRYKQADVGVNGVMSILNQLDS</sequence>
<organism evidence="1 2">
    <name type="scientific">Linum trigynum</name>
    <dbReference type="NCBI Taxonomy" id="586398"/>
    <lineage>
        <taxon>Eukaryota</taxon>
        <taxon>Viridiplantae</taxon>
        <taxon>Streptophyta</taxon>
        <taxon>Embryophyta</taxon>
        <taxon>Tracheophyta</taxon>
        <taxon>Spermatophyta</taxon>
        <taxon>Magnoliopsida</taxon>
        <taxon>eudicotyledons</taxon>
        <taxon>Gunneridae</taxon>
        <taxon>Pentapetalae</taxon>
        <taxon>rosids</taxon>
        <taxon>fabids</taxon>
        <taxon>Malpighiales</taxon>
        <taxon>Linaceae</taxon>
        <taxon>Linum</taxon>
    </lineage>
</organism>